<dbReference type="Proteomes" id="UP000070646">
    <property type="component" value="Unassembled WGS sequence"/>
</dbReference>
<dbReference type="RefSeq" id="WP_060794900.1">
    <property type="nucleotide sequence ID" value="NZ_KQ956180.1"/>
</dbReference>
<dbReference type="EMBL" id="LRPU01000034">
    <property type="protein sequence ID" value="KXA13545.1"/>
    <property type="molecule type" value="Genomic_DNA"/>
</dbReference>
<sequence>MAKIEKHYKLTQSEIDYIEFVKEKNNLTYSTEALSLILREHEKGFENDFVAVETYKNLLAIMEIINSYYFFNGLEEAKLYPRGGETNVECIDKALKKAEKKFEEEKVWQKFKNKKIKISFED</sequence>
<comment type="caution">
    <text evidence="1">The sequence shown here is derived from an EMBL/GenBank/DDBJ whole genome shotgun (WGS) entry which is preliminary data.</text>
</comment>
<reference evidence="1 2" key="1">
    <citation type="submission" date="2016-01" db="EMBL/GenBank/DDBJ databases">
        <authorList>
            <person name="Oliw E.H."/>
        </authorList>
    </citation>
    <scope>NUCLEOTIDE SEQUENCE [LARGE SCALE GENOMIC DNA]</scope>
    <source>
        <strain evidence="1 2">MJR7757A</strain>
    </source>
</reference>
<proteinExistence type="predicted"/>
<name>A0A133NB80_CLOPF</name>
<evidence type="ECO:0000313" key="2">
    <source>
        <dbReference type="Proteomes" id="UP000070646"/>
    </source>
</evidence>
<evidence type="ECO:0000313" key="1">
    <source>
        <dbReference type="EMBL" id="KXA13545.1"/>
    </source>
</evidence>
<dbReference type="PATRIC" id="fig|1502.174.peg.854"/>
<gene>
    <name evidence="1" type="ORF">HMPREF3222_00845</name>
</gene>
<dbReference type="AlphaFoldDB" id="A0A133NB80"/>
<organism evidence="1 2">
    <name type="scientific">Clostridium perfringens</name>
    <dbReference type="NCBI Taxonomy" id="1502"/>
    <lineage>
        <taxon>Bacteria</taxon>
        <taxon>Bacillati</taxon>
        <taxon>Bacillota</taxon>
        <taxon>Clostridia</taxon>
        <taxon>Eubacteriales</taxon>
        <taxon>Clostridiaceae</taxon>
        <taxon>Clostridium</taxon>
    </lineage>
</organism>
<protein>
    <submittedName>
        <fullName evidence="1">Uncharacterized protein</fullName>
    </submittedName>
</protein>
<accession>A0A133NB80</accession>